<dbReference type="InterPro" id="IPR036251">
    <property type="entry name" value="Arg_repress_C_sf"/>
</dbReference>
<evidence type="ECO:0000256" key="4">
    <source>
        <dbReference type="ARBA" id="ARBA00023015"/>
    </source>
</evidence>
<keyword evidence="7" id="KW-0678">Repressor</keyword>
<dbReference type="PRINTS" id="PR01467">
    <property type="entry name" value="ARGREPRESSOR"/>
</dbReference>
<evidence type="ECO:0000259" key="9">
    <source>
        <dbReference type="Pfam" id="PF02863"/>
    </source>
</evidence>
<dbReference type="GO" id="GO:0003700">
    <property type="term" value="F:DNA-binding transcription factor activity"/>
    <property type="evidence" value="ECO:0007669"/>
    <property type="project" value="UniProtKB-UniRule"/>
</dbReference>
<evidence type="ECO:0000256" key="6">
    <source>
        <dbReference type="ARBA" id="ARBA00023163"/>
    </source>
</evidence>
<keyword evidence="6 7" id="KW-0804">Transcription</keyword>
<evidence type="ECO:0000256" key="3">
    <source>
        <dbReference type="ARBA" id="ARBA00022490"/>
    </source>
</evidence>
<evidence type="ECO:0000313" key="11">
    <source>
        <dbReference type="Proteomes" id="UP001180842"/>
    </source>
</evidence>
<keyword evidence="7" id="KW-0028">Amino-acid biosynthesis</keyword>
<accession>A0AAE4I1R3</accession>
<evidence type="ECO:0000256" key="1">
    <source>
        <dbReference type="ARBA" id="ARBA00004496"/>
    </source>
</evidence>
<dbReference type="PANTHER" id="PTHR34471:SF1">
    <property type="entry name" value="ARGININE REPRESSOR"/>
    <property type="match status" value="1"/>
</dbReference>
<dbReference type="AlphaFoldDB" id="A0AAE4I1R3"/>
<comment type="caution">
    <text evidence="10">The sequence shown here is derived from an EMBL/GenBank/DDBJ whole genome shotgun (WGS) entry which is preliminary data.</text>
</comment>
<keyword evidence="7" id="KW-0055">Arginine biosynthesis</keyword>
<dbReference type="PANTHER" id="PTHR34471">
    <property type="entry name" value="ARGININE REPRESSOR"/>
    <property type="match status" value="1"/>
</dbReference>
<evidence type="ECO:0000256" key="7">
    <source>
        <dbReference type="HAMAP-Rule" id="MF_00173"/>
    </source>
</evidence>
<dbReference type="GO" id="GO:0005737">
    <property type="term" value="C:cytoplasm"/>
    <property type="evidence" value="ECO:0007669"/>
    <property type="project" value="UniProtKB-SubCell"/>
</dbReference>
<feature type="domain" description="Arginine repressor DNA-binding" evidence="8">
    <location>
        <begin position="1"/>
        <end position="67"/>
    </location>
</feature>
<dbReference type="HAMAP" id="MF_00173">
    <property type="entry name" value="Arg_repressor"/>
    <property type="match status" value="1"/>
</dbReference>
<dbReference type="SUPFAM" id="SSF55252">
    <property type="entry name" value="C-terminal domain of arginine repressor"/>
    <property type="match status" value="1"/>
</dbReference>
<proteinExistence type="inferred from homology"/>
<evidence type="ECO:0000256" key="2">
    <source>
        <dbReference type="ARBA" id="ARBA00008316"/>
    </source>
</evidence>
<dbReference type="Proteomes" id="UP001180842">
    <property type="component" value="Unassembled WGS sequence"/>
</dbReference>
<dbReference type="Pfam" id="PF01316">
    <property type="entry name" value="Arg_repressor"/>
    <property type="match status" value="1"/>
</dbReference>
<gene>
    <name evidence="7" type="primary">argR</name>
    <name evidence="10" type="ORF">P7H00_07540</name>
</gene>
<dbReference type="EMBL" id="JARQAI010000008">
    <property type="protein sequence ID" value="MDT2736978.1"/>
    <property type="molecule type" value="Genomic_DNA"/>
</dbReference>
<dbReference type="GO" id="GO:1900079">
    <property type="term" value="P:regulation of arginine biosynthetic process"/>
    <property type="evidence" value="ECO:0007669"/>
    <property type="project" value="UniProtKB-UniRule"/>
</dbReference>
<comment type="similarity">
    <text evidence="2 7">Belongs to the ArgR family.</text>
</comment>
<comment type="pathway">
    <text evidence="7">Amino-acid biosynthesis; L-arginine biosynthesis [regulation].</text>
</comment>
<keyword evidence="5 7" id="KW-0238">DNA-binding</keyword>
<dbReference type="GO" id="GO:0003677">
    <property type="term" value="F:DNA binding"/>
    <property type="evidence" value="ECO:0007669"/>
    <property type="project" value="UniProtKB-KW"/>
</dbReference>
<dbReference type="GO" id="GO:0006526">
    <property type="term" value="P:L-arginine biosynthetic process"/>
    <property type="evidence" value="ECO:0007669"/>
    <property type="project" value="UniProtKB-KW"/>
</dbReference>
<organism evidence="10 11">
    <name type="scientific">Enterococcus pseudoavium</name>
    <dbReference type="NCBI Taxonomy" id="44007"/>
    <lineage>
        <taxon>Bacteria</taxon>
        <taxon>Bacillati</taxon>
        <taxon>Bacillota</taxon>
        <taxon>Bacilli</taxon>
        <taxon>Lactobacillales</taxon>
        <taxon>Enterococcaceae</taxon>
        <taxon>Enterococcus</taxon>
    </lineage>
</organism>
<dbReference type="GO" id="GO:0051259">
    <property type="term" value="P:protein complex oligomerization"/>
    <property type="evidence" value="ECO:0007669"/>
    <property type="project" value="InterPro"/>
</dbReference>
<evidence type="ECO:0000256" key="5">
    <source>
        <dbReference type="ARBA" id="ARBA00023125"/>
    </source>
</evidence>
<dbReference type="Gene3D" id="3.30.1360.40">
    <property type="match status" value="1"/>
</dbReference>
<dbReference type="InterPro" id="IPR001669">
    <property type="entry name" value="Arg_repress"/>
</dbReference>
<keyword evidence="4 7" id="KW-0805">Transcription regulation</keyword>
<dbReference type="InterPro" id="IPR036390">
    <property type="entry name" value="WH_DNA-bd_sf"/>
</dbReference>
<evidence type="ECO:0000259" key="8">
    <source>
        <dbReference type="Pfam" id="PF01316"/>
    </source>
</evidence>
<sequence length="161" mass="18549">MRKKERHELIKQIISEHPIRNQNELMDYLQQLHVSATQATISRDIRDLKIVKTIDDSGKPRFEIFQEPQIPTEDDDIKRLIRMTNEVIVKVDTVQFMTIVNTLPDNAHLLASVLDDLSSEMIVATMASFDTIIIISRTPEDAQQVTAFFQNPTNTTIFLQN</sequence>
<feature type="domain" description="Arginine repressor C-terminal" evidence="9">
    <location>
        <begin position="85"/>
        <end position="150"/>
    </location>
</feature>
<dbReference type="SUPFAM" id="SSF46785">
    <property type="entry name" value="Winged helix' DNA-binding domain"/>
    <property type="match status" value="1"/>
</dbReference>
<protein>
    <recommendedName>
        <fullName evidence="7">Arginine repressor</fullName>
    </recommendedName>
</protein>
<dbReference type="RefSeq" id="WP_115872601.1">
    <property type="nucleotide sequence ID" value="NZ_JARQAI010000008.1"/>
</dbReference>
<comment type="function">
    <text evidence="7">Regulates arginine biosynthesis genes.</text>
</comment>
<dbReference type="InterPro" id="IPR036388">
    <property type="entry name" value="WH-like_DNA-bd_sf"/>
</dbReference>
<keyword evidence="3 7" id="KW-0963">Cytoplasm</keyword>
<dbReference type="GO" id="GO:0034618">
    <property type="term" value="F:arginine binding"/>
    <property type="evidence" value="ECO:0007669"/>
    <property type="project" value="InterPro"/>
</dbReference>
<dbReference type="Gene3D" id="1.10.10.10">
    <property type="entry name" value="Winged helix-like DNA-binding domain superfamily/Winged helix DNA-binding domain"/>
    <property type="match status" value="1"/>
</dbReference>
<comment type="subcellular location">
    <subcellularLocation>
        <location evidence="1 7">Cytoplasm</location>
    </subcellularLocation>
</comment>
<dbReference type="Pfam" id="PF02863">
    <property type="entry name" value="Arg_repressor_C"/>
    <property type="match status" value="1"/>
</dbReference>
<name>A0AAE4I1R3_9ENTE</name>
<dbReference type="InterPro" id="IPR020900">
    <property type="entry name" value="Arg_repress_DNA-bd"/>
</dbReference>
<evidence type="ECO:0000313" key="10">
    <source>
        <dbReference type="EMBL" id="MDT2736978.1"/>
    </source>
</evidence>
<dbReference type="InterPro" id="IPR020899">
    <property type="entry name" value="Arg_repress_C"/>
</dbReference>
<reference evidence="10" key="1">
    <citation type="submission" date="2023-03" db="EMBL/GenBank/DDBJ databases">
        <authorList>
            <person name="Shen W."/>
            <person name="Cai J."/>
        </authorList>
    </citation>
    <scope>NUCLEOTIDE SEQUENCE</scope>
    <source>
        <strain evidence="10">P69-2</strain>
    </source>
</reference>